<proteinExistence type="predicted"/>
<dbReference type="RefSeq" id="WP_261694839.1">
    <property type="nucleotide sequence ID" value="NZ_CP104694.1"/>
</dbReference>
<organism evidence="1 2">
    <name type="scientific">Tahibacter amnicola</name>
    <dbReference type="NCBI Taxonomy" id="2976241"/>
    <lineage>
        <taxon>Bacteria</taxon>
        <taxon>Pseudomonadati</taxon>
        <taxon>Pseudomonadota</taxon>
        <taxon>Gammaproteobacteria</taxon>
        <taxon>Lysobacterales</taxon>
        <taxon>Rhodanobacteraceae</taxon>
        <taxon>Tahibacter</taxon>
    </lineage>
</organism>
<keyword evidence="2" id="KW-1185">Reference proteome</keyword>
<gene>
    <name evidence="1" type="ORF">N4264_24585</name>
</gene>
<reference evidence="1" key="1">
    <citation type="submission" date="2022-09" db="EMBL/GenBank/DDBJ databases">
        <title>Tahibacter sp. nov., isolated from a fresh water.</title>
        <authorList>
            <person name="Baek J.H."/>
            <person name="Lee J.K."/>
            <person name="Kim J.M."/>
            <person name="Jeon C.O."/>
        </authorList>
    </citation>
    <scope>NUCLEOTIDE SEQUENCE</scope>
    <source>
        <strain evidence="1">W38</strain>
    </source>
</reference>
<sequence length="114" mass="12789">MMNVEEELHWLVSLSAEARGIFLVELVHALTTIGRMYSNSLEVDPGSVSRVRAVISICHGLSGHLRFLMRGEEAQVFLPVLMNSIETVSDPELRLQLDQAWNVSRNETLATINK</sequence>
<evidence type="ECO:0000313" key="1">
    <source>
        <dbReference type="EMBL" id="UXI67870.1"/>
    </source>
</evidence>
<evidence type="ECO:0000313" key="2">
    <source>
        <dbReference type="Proteomes" id="UP001064632"/>
    </source>
</evidence>
<protein>
    <recommendedName>
        <fullName evidence="3">Hpt domain-containing protein</fullName>
    </recommendedName>
</protein>
<dbReference type="Proteomes" id="UP001064632">
    <property type="component" value="Chromosome"/>
</dbReference>
<dbReference type="EMBL" id="CP104694">
    <property type="protein sequence ID" value="UXI67870.1"/>
    <property type="molecule type" value="Genomic_DNA"/>
</dbReference>
<name>A0ABY6BHL6_9GAMM</name>
<evidence type="ECO:0008006" key="3">
    <source>
        <dbReference type="Google" id="ProtNLM"/>
    </source>
</evidence>
<accession>A0ABY6BHL6</accession>